<dbReference type="Proteomes" id="UP000215002">
    <property type="component" value="Chromosome"/>
</dbReference>
<evidence type="ECO:0000313" key="1">
    <source>
        <dbReference type="EMBL" id="ASU33220.1"/>
    </source>
</evidence>
<reference evidence="1 2" key="1">
    <citation type="submission" date="2017-08" db="EMBL/GenBank/DDBJ databases">
        <title>Complete genome sequence of Mucilaginibacter sp. strain BJC16-A31.</title>
        <authorList>
            <consortium name="Henan University of Science and Technology"/>
            <person name="You X."/>
        </authorList>
    </citation>
    <scope>NUCLEOTIDE SEQUENCE [LARGE SCALE GENOMIC DNA]</scope>
    <source>
        <strain evidence="1 2">BJC16-A31</strain>
    </source>
</reference>
<dbReference type="SUPFAM" id="SSF51206">
    <property type="entry name" value="cAMP-binding domain-like"/>
    <property type="match status" value="1"/>
</dbReference>
<dbReference type="KEGG" id="muc:MuYL_1322"/>
<dbReference type="Gene3D" id="2.60.120.10">
    <property type="entry name" value="Jelly Rolls"/>
    <property type="match status" value="1"/>
</dbReference>
<dbReference type="AlphaFoldDB" id="A0A223NTY3"/>
<gene>
    <name evidence="1" type="ORF">MuYL_1322</name>
</gene>
<protein>
    <recommendedName>
        <fullName evidence="3">cAMP-binding domain of CRP or a regulatory subunit of cAMP-dependent protein kinases</fullName>
    </recommendedName>
</protein>
<accession>A0A223NTY3</accession>
<organism evidence="1 2">
    <name type="scientific">Mucilaginibacter xinganensis</name>
    <dbReference type="NCBI Taxonomy" id="1234841"/>
    <lineage>
        <taxon>Bacteria</taxon>
        <taxon>Pseudomonadati</taxon>
        <taxon>Bacteroidota</taxon>
        <taxon>Sphingobacteriia</taxon>
        <taxon>Sphingobacteriales</taxon>
        <taxon>Sphingobacteriaceae</taxon>
        <taxon>Mucilaginibacter</taxon>
    </lineage>
</organism>
<name>A0A223NTY3_9SPHI</name>
<evidence type="ECO:0008006" key="3">
    <source>
        <dbReference type="Google" id="ProtNLM"/>
    </source>
</evidence>
<sequence>MYIYLLKQSHINKMDQLKVQGIFREQLKKYVEFNEAEWIVFAQHLDFRTLKKKKHFAEPGVVCKDIGFIAKGAVRYYHIKDGEEITGYFSFENEYVSSYKSYLTQTPALSFIQALEDTDLITITHKNMQLMLANPMLAYKMERFGRLVAEHYLICYEDRVASFVTKTPEERYVDLLSTGREILQRMPQHYIAHFLGITPVSLSRIRRRILVETK</sequence>
<evidence type="ECO:0000313" key="2">
    <source>
        <dbReference type="Proteomes" id="UP000215002"/>
    </source>
</evidence>
<dbReference type="InterPro" id="IPR014710">
    <property type="entry name" value="RmlC-like_jellyroll"/>
</dbReference>
<dbReference type="InterPro" id="IPR018490">
    <property type="entry name" value="cNMP-bd_dom_sf"/>
</dbReference>
<keyword evidence="2" id="KW-1185">Reference proteome</keyword>
<dbReference type="EMBL" id="CP022743">
    <property type="protein sequence ID" value="ASU33220.1"/>
    <property type="molecule type" value="Genomic_DNA"/>
</dbReference>
<proteinExistence type="predicted"/>